<reference evidence="6 7" key="1">
    <citation type="journal article" date="2019" name="Int. J. Syst. Evol. Microbiol.">
        <title>The Global Catalogue of Microorganisms (GCM) 10K type strain sequencing project: providing services to taxonomists for standard genome sequencing and annotation.</title>
        <authorList>
            <consortium name="The Broad Institute Genomics Platform"/>
            <consortium name="The Broad Institute Genome Sequencing Center for Infectious Disease"/>
            <person name="Wu L."/>
            <person name="Ma J."/>
        </authorList>
    </citation>
    <scope>NUCLEOTIDE SEQUENCE [LARGE SCALE GENOMIC DNA]</scope>
    <source>
        <strain evidence="6 7">RDMS1</strain>
    </source>
</reference>
<keyword evidence="2" id="KW-0804">Transcription</keyword>
<keyword evidence="1" id="KW-0805">Transcription regulation</keyword>
<name>A0ABD5YWS3_9EURY</name>
<protein>
    <submittedName>
        <fullName evidence="6">Helix-turn-helix domain-containing protein</fullName>
    </submittedName>
</protein>
<sequence>MATHITCHLPTDEFALNQTLSSISGISLTCERIAALGDKAVTPLLRFRGADLEPLEAALEDDPTVDEFEVLTHGREEALCYISWNSRVTLLVRMLTATEALVLSGAATKERWTFRLLFPTRDALSRLDEFCTNHNLSLDVSCVETWDGNGPDPLGLTADQYEALVTAYKHGYFKVPRDIVLDDLAVEMGISHQALSERLRRGHDTLVQRVLHPASIEPDTDDETTSTESESSETSPVPSSRLPTVNLD</sequence>
<dbReference type="Pfam" id="PF04967">
    <property type="entry name" value="HTH_10"/>
    <property type="match status" value="1"/>
</dbReference>
<dbReference type="GeneID" id="76200609"/>
<feature type="domain" description="HTH bat-type" evidence="4">
    <location>
        <begin position="156"/>
        <end position="206"/>
    </location>
</feature>
<dbReference type="EMBL" id="JBHTAX010000001">
    <property type="protein sequence ID" value="MFC7190935.1"/>
    <property type="molecule type" value="Genomic_DNA"/>
</dbReference>
<dbReference type="PANTHER" id="PTHR34236:SF1">
    <property type="entry name" value="DIMETHYL SULFOXIDE REDUCTASE TRANSCRIPTIONAL ACTIVATOR"/>
    <property type="match status" value="1"/>
</dbReference>
<dbReference type="InterPro" id="IPR031803">
    <property type="entry name" value="BAT_GAF/HTH-assoc"/>
</dbReference>
<evidence type="ECO:0000256" key="3">
    <source>
        <dbReference type="SAM" id="MobiDB-lite"/>
    </source>
</evidence>
<keyword evidence="7" id="KW-1185">Reference proteome</keyword>
<dbReference type="PANTHER" id="PTHR34236">
    <property type="entry name" value="DIMETHYL SULFOXIDE REDUCTASE TRANSCRIPTIONAL ACTIVATOR"/>
    <property type="match status" value="1"/>
</dbReference>
<organism evidence="6 7">
    <name type="scientific">Halocatena marina</name>
    <dbReference type="NCBI Taxonomy" id="2934937"/>
    <lineage>
        <taxon>Archaea</taxon>
        <taxon>Methanobacteriati</taxon>
        <taxon>Methanobacteriota</taxon>
        <taxon>Stenosarchaea group</taxon>
        <taxon>Halobacteria</taxon>
        <taxon>Halobacteriales</taxon>
        <taxon>Natronomonadaceae</taxon>
        <taxon>Halocatena</taxon>
    </lineage>
</organism>
<evidence type="ECO:0000259" key="5">
    <source>
        <dbReference type="Pfam" id="PF15915"/>
    </source>
</evidence>
<feature type="compositionally biased region" description="Low complexity" evidence="3">
    <location>
        <begin position="226"/>
        <end position="240"/>
    </location>
</feature>
<proteinExistence type="predicted"/>
<dbReference type="RefSeq" id="WP_264555855.1">
    <property type="nucleotide sequence ID" value="NZ_CP109979.1"/>
</dbReference>
<evidence type="ECO:0000313" key="7">
    <source>
        <dbReference type="Proteomes" id="UP001596417"/>
    </source>
</evidence>
<evidence type="ECO:0000256" key="1">
    <source>
        <dbReference type="ARBA" id="ARBA00023015"/>
    </source>
</evidence>
<accession>A0ABD5YWS3</accession>
<feature type="domain" description="Bacterioopsin transcriptional activator GAF and HTH associated" evidence="5">
    <location>
        <begin position="12"/>
        <end position="133"/>
    </location>
</feature>
<evidence type="ECO:0000313" key="6">
    <source>
        <dbReference type="EMBL" id="MFC7190935.1"/>
    </source>
</evidence>
<evidence type="ECO:0000259" key="4">
    <source>
        <dbReference type="Pfam" id="PF04967"/>
    </source>
</evidence>
<dbReference type="Proteomes" id="UP001596417">
    <property type="component" value="Unassembled WGS sequence"/>
</dbReference>
<comment type="caution">
    <text evidence="6">The sequence shown here is derived from an EMBL/GenBank/DDBJ whole genome shotgun (WGS) entry which is preliminary data.</text>
</comment>
<dbReference type="AlphaFoldDB" id="A0ABD5YWS3"/>
<evidence type="ECO:0000256" key="2">
    <source>
        <dbReference type="ARBA" id="ARBA00023163"/>
    </source>
</evidence>
<dbReference type="InterPro" id="IPR007050">
    <property type="entry name" value="HTH_bacterioopsin"/>
</dbReference>
<feature type="region of interest" description="Disordered" evidence="3">
    <location>
        <begin position="211"/>
        <end position="248"/>
    </location>
</feature>
<dbReference type="Pfam" id="PF15915">
    <property type="entry name" value="BAT"/>
    <property type="match status" value="1"/>
</dbReference>
<gene>
    <name evidence="6" type="ORF">ACFQL7_14625</name>
</gene>